<keyword evidence="3" id="KW-1185">Reference proteome</keyword>
<protein>
    <submittedName>
        <fullName evidence="2">Uncharacterized protein</fullName>
    </submittedName>
</protein>
<proteinExistence type="predicted"/>
<feature type="compositionally biased region" description="Polar residues" evidence="1">
    <location>
        <begin position="311"/>
        <end position="341"/>
    </location>
</feature>
<accession>A0A371HK39</accession>
<feature type="non-terminal residue" evidence="2">
    <location>
        <position position="1"/>
    </location>
</feature>
<name>A0A371HK39_MUCPR</name>
<dbReference type="EMBL" id="QJKJ01002372">
    <property type="protein sequence ID" value="RDY03147.1"/>
    <property type="molecule type" value="Genomic_DNA"/>
</dbReference>
<reference evidence="2" key="1">
    <citation type="submission" date="2018-05" db="EMBL/GenBank/DDBJ databases">
        <title>Draft genome of Mucuna pruriens seed.</title>
        <authorList>
            <person name="Nnadi N.E."/>
            <person name="Vos R."/>
            <person name="Hasami M.H."/>
            <person name="Devisetty U.K."/>
            <person name="Aguiy J.C."/>
        </authorList>
    </citation>
    <scope>NUCLEOTIDE SEQUENCE [LARGE SCALE GENOMIC DNA]</scope>
    <source>
        <strain evidence="2">JCA_2017</strain>
    </source>
</reference>
<dbReference type="CDD" id="cd00303">
    <property type="entry name" value="retropepsin_like"/>
    <property type="match status" value="1"/>
</dbReference>
<dbReference type="Gene3D" id="2.40.70.10">
    <property type="entry name" value="Acid Proteases"/>
    <property type="match status" value="1"/>
</dbReference>
<dbReference type="AlphaFoldDB" id="A0A371HK39"/>
<gene>
    <name evidence="2" type="ORF">CR513_13291</name>
</gene>
<feature type="region of interest" description="Disordered" evidence="1">
    <location>
        <begin position="298"/>
        <end position="352"/>
    </location>
</feature>
<dbReference type="InterPro" id="IPR021109">
    <property type="entry name" value="Peptidase_aspartic_dom_sf"/>
</dbReference>
<sequence length="352" mass="39416">MFRKVEINISLLHAIKQIPKYAKLLKELCVHKRKKMKGGVELGGIVSVFTRNDEFSTKAQQILPKKCQDPEIFSVPCTIGDCTFAYAMLDLGASINVMPTSIYKSLNFGNLESTWMTIQLANRSVVQPLGILEDVLVQHPIKDHSLFGIDLINELVKEHLQLDAGSDNISIFVRDIDIFDCLGSITNEVDDDQSWEVHNLSDSDDDSTDLTNLSHEAELLDLLDLVCKYEDPKCSKNAEVQVAETEKQLSVQVVTIFTTKYESANKGRDQKKAKAESIKKTSFKSGLIIDSRVESNLGRKDQKQVEAKSVLDSQVRNLVPSKFNSNTKQNPKSDSNQTRAKSNLAELSRPQQ</sequence>
<evidence type="ECO:0000256" key="1">
    <source>
        <dbReference type="SAM" id="MobiDB-lite"/>
    </source>
</evidence>
<dbReference type="PANTHER" id="PTHR33067:SF15">
    <property type="entry name" value="RNA-DIRECTED DNA POLYMERASE"/>
    <property type="match status" value="1"/>
</dbReference>
<organism evidence="2 3">
    <name type="scientific">Mucuna pruriens</name>
    <name type="common">Velvet bean</name>
    <name type="synonym">Dolichos pruriens</name>
    <dbReference type="NCBI Taxonomy" id="157652"/>
    <lineage>
        <taxon>Eukaryota</taxon>
        <taxon>Viridiplantae</taxon>
        <taxon>Streptophyta</taxon>
        <taxon>Embryophyta</taxon>
        <taxon>Tracheophyta</taxon>
        <taxon>Spermatophyta</taxon>
        <taxon>Magnoliopsida</taxon>
        <taxon>eudicotyledons</taxon>
        <taxon>Gunneridae</taxon>
        <taxon>Pentapetalae</taxon>
        <taxon>rosids</taxon>
        <taxon>fabids</taxon>
        <taxon>Fabales</taxon>
        <taxon>Fabaceae</taxon>
        <taxon>Papilionoideae</taxon>
        <taxon>50 kb inversion clade</taxon>
        <taxon>NPAAA clade</taxon>
        <taxon>indigoferoid/millettioid clade</taxon>
        <taxon>Phaseoleae</taxon>
        <taxon>Mucuna</taxon>
    </lineage>
</organism>
<dbReference type="PANTHER" id="PTHR33067">
    <property type="entry name" value="RNA-DIRECTED DNA POLYMERASE-RELATED"/>
    <property type="match status" value="1"/>
</dbReference>
<evidence type="ECO:0000313" key="2">
    <source>
        <dbReference type="EMBL" id="RDY03147.1"/>
    </source>
</evidence>
<evidence type="ECO:0000313" key="3">
    <source>
        <dbReference type="Proteomes" id="UP000257109"/>
    </source>
</evidence>
<dbReference type="OrthoDB" id="1702682at2759"/>
<dbReference type="Proteomes" id="UP000257109">
    <property type="component" value="Unassembled WGS sequence"/>
</dbReference>
<comment type="caution">
    <text evidence="2">The sequence shown here is derived from an EMBL/GenBank/DDBJ whole genome shotgun (WGS) entry which is preliminary data.</text>
</comment>